<dbReference type="InterPro" id="IPR021257">
    <property type="entry name" value="DUF2809"/>
</dbReference>
<evidence type="ECO:0000313" key="2">
    <source>
        <dbReference type="EMBL" id="TSJ44594.1"/>
    </source>
</evidence>
<comment type="caution">
    <text evidence="2">The sequence shown here is derived from an EMBL/GenBank/DDBJ whole genome shotgun (WGS) entry which is preliminary data.</text>
</comment>
<evidence type="ECO:0000313" key="3">
    <source>
        <dbReference type="Proteomes" id="UP000318733"/>
    </source>
</evidence>
<dbReference type="RefSeq" id="WP_144248156.1">
    <property type="nucleotide sequence ID" value="NZ_VLPK01000001.1"/>
</dbReference>
<keyword evidence="3" id="KW-1185">Reference proteome</keyword>
<dbReference type="Proteomes" id="UP000318733">
    <property type="component" value="Unassembled WGS sequence"/>
</dbReference>
<dbReference type="Pfam" id="PF10990">
    <property type="entry name" value="DUF2809"/>
    <property type="match status" value="1"/>
</dbReference>
<gene>
    <name evidence="2" type="ORF">FO440_10595</name>
</gene>
<feature type="transmembrane region" description="Helical" evidence="1">
    <location>
        <begin position="38"/>
        <end position="69"/>
    </location>
</feature>
<accession>A0A556MXD0</accession>
<sequence length="128" mass="14737">MLHFNTRYCLLTVLLFITEVLIARYMNDAIIRPYGGDFLVVILVYCFVKTFFNTPVLGTAIGTLLFSYLVEISQYFHLVDLLGWGNCKIARIVMGTYFTFVDLLMYTLGILLVLIIEKLFGHEHTPKN</sequence>
<evidence type="ECO:0000256" key="1">
    <source>
        <dbReference type="SAM" id="Phobius"/>
    </source>
</evidence>
<name>A0A556MXD0_9SPHI</name>
<feature type="transmembrane region" description="Helical" evidence="1">
    <location>
        <begin position="89"/>
        <end position="116"/>
    </location>
</feature>
<reference evidence="2 3" key="1">
    <citation type="submission" date="2019-07" db="EMBL/GenBank/DDBJ databases">
        <authorList>
            <person name="Huq M.A."/>
        </authorList>
    </citation>
    <scope>NUCLEOTIDE SEQUENCE [LARGE SCALE GENOMIC DNA]</scope>
    <source>
        <strain evidence="2 3">MAH-19</strain>
    </source>
</reference>
<keyword evidence="1" id="KW-0812">Transmembrane</keyword>
<organism evidence="2 3">
    <name type="scientific">Mucilaginibacter corticis</name>
    <dbReference type="NCBI Taxonomy" id="2597670"/>
    <lineage>
        <taxon>Bacteria</taxon>
        <taxon>Pseudomonadati</taxon>
        <taxon>Bacteroidota</taxon>
        <taxon>Sphingobacteriia</taxon>
        <taxon>Sphingobacteriales</taxon>
        <taxon>Sphingobacteriaceae</taxon>
        <taxon>Mucilaginibacter</taxon>
    </lineage>
</organism>
<dbReference type="EMBL" id="VLPK01000001">
    <property type="protein sequence ID" value="TSJ44594.1"/>
    <property type="molecule type" value="Genomic_DNA"/>
</dbReference>
<keyword evidence="1" id="KW-1133">Transmembrane helix</keyword>
<feature type="transmembrane region" description="Helical" evidence="1">
    <location>
        <begin position="6"/>
        <end position="26"/>
    </location>
</feature>
<proteinExistence type="predicted"/>
<keyword evidence="1" id="KW-0472">Membrane</keyword>
<dbReference type="OrthoDB" id="5360192at2"/>
<dbReference type="AlphaFoldDB" id="A0A556MXD0"/>
<protein>
    <submittedName>
        <fullName evidence="2">DUF2809 domain-containing protein</fullName>
    </submittedName>
</protein>